<dbReference type="EMBL" id="KV907496">
    <property type="protein sequence ID" value="OOF98352.1"/>
    <property type="molecule type" value="Genomic_DNA"/>
</dbReference>
<evidence type="ECO:0000313" key="2">
    <source>
        <dbReference type="Proteomes" id="UP000188318"/>
    </source>
</evidence>
<organism evidence="1 2">
    <name type="scientific">Aspergillus carbonarius (strain ITEM 5010)</name>
    <dbReference type="NCBI Taxonomy" id="602072"/>
    <lineage>
        <taxon>Eukaryota</taxon>
        <taxon>Fungi</taxon>
        <taxon>Dikarya</taxon>
        <taxon>Ascomycota</taxon>
        <taxon>Pezizomycotina</taxon>
        <taxon>Eurotiomycetes</taxon>
        <taxon>Eurotiomycetidae</taxon>
        <taxon>Eurotiales</taxon>
        <taxon>Aspergillaceae</taxon>
        <taxon>Aspergillus</taxon>
        <taxon>Aspergillus subgen. Circumdati</taxon>
    </lineage>
</organism>
<dbReference type="Proteomes" id="UP000188318">
    <property type="component" value="Unassembled WGS sequence"/>
</dbReference>
<sequence length="118" mass="13146">MSKAIGSFVEKAKDIKNGPSKFTSTAVEGSRFIPSRTKDAEFQFRIDAGHYDENTKRLNVALQVNSQAKSPVLKDWIKKHSTHENVATASYDTSATDKKAEYNRVLLELADKGRENLG</sequence>
<proteinExistence type="predicted"/>
<dbReference type="OMA" id="PQGTHAK"/>
<dbReference type="STRING" id="602072.A0A1R3RV71"/>
<dbReference type="OrthoDB" id="4387771at2759"/>
<keyword evidence="2" id="KW-1185">Reference proteome</keyword>
<accession>A0A1R3RV71</accession>
<reference evidence="2" key="1">
    <citation type="journal article" date="2017" name="Genome Biol.">
        <title>Comparative genomics reveals high biological diversity and specific adaptations in the industrially and medically important fungal genus Aspergillus.</title>
        <authorList>
            <person name="de Vries R.P."/>
            <person name="Riley R."/>
            <person name="Wiebenga A."/>
            <person name="Aguilar-Osorio G."/>
            <person name="Amillis S."/>
            <person name="Uchima C.A."/>
            <person name="Anderluh G."/>
            <person name="Asadollahi M."/>
            <person name="Askin M."/>
            <person name="Barry K."/>
            <person name="Battaglia E."/>
            <person name="Bayram O."/>
            <person name="Benocci T."/>
            <person name="Braus-Stromeyer S.A."/>
            <person name="Caldana C."/>
            <person name="Canovas D."/>
            <person name="Cerqueira G.C."/>
            <person name="Chen F."/>
            <person name="Chen W."/>
            <person name="Choi C."/>
            <person name="Clum A."/>
            <person name="Dos Santos R.A."/>
            <person name="Damasio A.R."/>
            <person name="Diallinas G."/>
            <person name="Emri T."/>
            <person name="Fekete E."/>
            <person name="Flipphi M."/>
            <person name="Freyberg S."/>
            <person name="Gallo A."/>
            <person name="Gournas C."/>
            <person name="Habgood R."/>
            <person name="Hainaut M."/>
            <person name="Harispe M.L."/>
            <person name="Henrissat B."/>
            <person name="Hilden K.S."/>
            <person name="Hope R."/>
            <person name="Hossain A."/>
            <person name="Karabika E."/>
            <person name="Karaffa L."/>
            <person name="Karanyi Z."/>
            <person name="Krasevec N."/>
            <person name="Kuo A."/>
            <person name="Kusch H."/>
            <person name="LaButti K."/>
            <person name="Lagendijk E.L."/>
            <person name="Lapidus A."/>
            <person name="Levasseur A."/>
            <person name="Lindquist E."/>
            <person name="Lipzen A."/>
            <person name="Logrieco A.F."/>
            <person name="MacCabe A."/>
            <person name="Maekelae M.R."/>
            <person name="Malavazi I."/>
            <person name="Melin P."/>
            <person name="Meyer V."/>
            <person name="Mielnichuk N."/>
            <person name="Miskei M."/>
            <person name="Molnar A.P."/>
            <person name="Mule G."/>
            <person name="Ngan C.Y."/>
            <person name="Orejas M."/>
            <person name="Orosz E."/>
            <person name="Ouedraogo J.P."/>
            <person name="Overkamp K.M."/>
            <person name="Park H.-S."/>
            <person name="Perrone G."/>
            <person name="Piumi F."/>
            <person name="Punt P.J."/>
            <person name="Ram A.F."/>
            <person name="Ramon A."/>
            <person name="Rauscher S."/>
            <person name="Record E."/>
            <person name="Riano-Pachon D.M."/>
            <person name="Robert V."/>
            <person name="Roehrig J."/>
            <person name="Ruller R."/>
            <person name="Salamov A."/>
            <person name="Salih N.S."/>
            <person name="Samson R.A."/>
            <person name="Sandor E."/>
            <person name="Sanguinetti M."/>
            <person name="Schuetze T."/>
            <person name="Sepcic K."/>
            <person name="Shelest E."/>
            <person name="Sherlock G."/>
            <person name="Sophianopoulou V."/>
            <person name="Squina F.M."/>
            <person name="Sun H."/>
            <person name="Susca A."/>
            <person name="Todd R.B."/>
            <person name="Tsang A."/>
            <person name="Unkles S.E."/>
            <person name="van de Wiele N."/>
            <person name="van Rossen-Uffink D."/>
            <person name="Oliveira J.V."/>
            <person name="Vesth T.C."/>
            <person name="Visser J."/>
            <person name="Yu J.-H."/>
            <person name="Zhou M."/>
            <person name="Andersen M.R."/>
            <person name="Archer D.B."/>
            <person name="Baker S.E."/>
            <person name="Benoit I."/>
            <person name="Brakhage A.A."/>
            <person name="Braus G.H."/>
            <person name="Fischer R."/>
            <person name="Frisvad J.C."/>
            <person name="Goldman G.H."/>
            <person name="Houbraken J."/>
            <person name="Oakley B."/>
            <person name="Pocsi I."/>
            <person name="Scazzocchio C."/>
            <person name="Seiboth B."/>
            <person name="vanKuyk P.A."/>
            <person name="Wortman J."/>
            <person name="Dyer P.S."/>
            <person name="Grigoriev I.V."/>
        </authorList>
    </citation>
    <scope>NUCLEOTIDE SEQUENCE [LARGE SCALE GENOMIC DNA]</scope>
    <source>
        <strain evidence="2">ITEM 5010</strain>
    </source>
</reference>
<dbReference type="VEuPathDB" id="FungiDB:ASPCADRAFT_128508"/>
<evidence type="ECO:0000313" key="1">
    <source>
        <dbReference type="EMBL" id="OOF98352.1"/>
    </source>
</evidence>
<gene>
    <name evidence="1" type="ORF">ASPCADRAFT_128508</name>
</gene>
<protein>
    <submittedName>
        <fullName evidence="1">Uncharacterized protein</fullName>
    </submittedName>
</protein>
<dbReference type="AlphaFoldDB" id="A0A1R3RV71"/>
<name>A0A1R3RV71_ASPC5</name>